<accession>A0A8S1MXS5</accession>
<evidence type="ECO:0000313" key="1">
    <source>
        <dbReference type="EMBL" id="CAD8081875.1"/>
    </source>
</evidence>
<dbReference type="EMBL" id="CAJJDN010000042">
    <property type="protein sequence ID" value="CAD8081875.1"/>
    <property type="molecule type" value="Genomic_DNA"/>
</dbReference>
<proteinExistence type="predicted"/>
<dbReference type="OrthoDB" id="297692at2759"/>
<organism evidence="1 2">
    <name type="scientific">Paramecium sonneborni</name>
    <dbReference type="NCBI Taxonomy" id="65129"/>
    <lineage>
        <taxon>Eukaryota</taxon>
        <taxon>Sar</taxon>
        <taxon>Alveolata</taxon>
        <taxon>Ciliophora</taxon>
        <taxon>Intramacronucleata</taxon>
        <taxon>Oligohymenophorea</taxon>
        <taxon>Peniculida</taxon>
        <taxon>Parameciidae</taxon>
        <taxon>Paramecium</taxon>
    </lineage>
</organism>
<dbReference type="Proteomes" id="UP000692954">
    <property type="component" value="Unassembled WGS sequence"/>
</dbReference>
<evidence type="ECO:0008006" key="3">
    <source>
        <dbReference type="Google" id="ProtNLM"/>
    </source>
</evidence>
<evidence type="ECO:0000313" key="2">
    <source>
        <dbReference type="Proteomes" id="UP000692954"/>
    </source>
</evidence>
<reference evidence="1" key="1">
    <citation type="submission" date="2021-01" db="EMBL/GenBank/DDBJ databases">
        <authorList>
            <consortium name="Genoscope - CEA"/>
            <person name="William W."/>
        </authorList>
    </citation>
    <scope>NUCLEOTIDE SEQUENCE</scope>
</reference>
<sequence>MDLKIQTQSQTFQIYIQNLTIRDLKSELKRLRILLKDIVLYFYDSDCDKIVIIDDKDIQYAFEQGKQRKRNIIKFYIYYQLKVAKINKTNILNKKSIEQITSDDSEIINKSPVSNQSYQLPSAIFQTREQKLQIVIENYMDKLLSEMYEI</sequence>
<name>A0A8S1MXS5_9CILI</name>
<protein>
    <recommendedName>
        <fullName evidence="3">PB1 domain-containing protein</fullName>
    </recommendedName>
</protein>
<comment type="caution">
    <text evidence="1">The sequence shown here is derived from an EMBL/GenBank/DDBJ whole genome shotgun (WGS) entry which is preliminary data.</text>
</comment>
<gene>
    <name evidence="1" type="ORF">PSON_ATCC_30995.1.T0420264</name>
</gene>
<keyword evidence="2" id="KW-1185">Reference proteome</keyword>
<dbReference type="AlphaFoldDB" id="A0A8S1MXS5"/>